<keyword evidence="15" id="KW-0418">Kinase</keyword>
<dbReference type="SMART" id="SM00091">
    <property type="entry name" value="PAS"/>
    <property type="match status" value="5"/>
</dbReference>
<comment type="catalytic activity">
    <reaction evidence="1">
        <text>ATP + protein L-histidine = ADP + protein N-phospho-L-histidine.</text>
        <dbReference type="EC" id="2.7.13.3"/>
    </reaction>
</comment>
<dbReference type="Pfam" id="PF13596">
    <property type="entry name" value="PAS_10"/>
    <property type="match status" value="1"/>
</dbReference>
<dbReference type="CDD" id="cd16434">
    <property type="entry name" value="CheB-CheR_fusion"/>
    <property type="match status" value="1"/>
</dbReference>
<dbReference type="InterPro" id="IPR036890">
    <property type="entry name" value="HATPase_C_sf"/>
</dbReference>
<dbReference type="GO" id="GO:0008983">
    <property type="term" value="F:protein-glutamate O-methyltransferase activity"/>
    <property type="evidence" value="ECO:0007669"/>
    <property type="project" value="UniProtKB-EC"/>
</dbReference>
<keyword evidence="9" id="KW-0716">Sensory transduction</keyword>
<feature type="compositionally biased region" description="Polar residues" evidence="20">
    <location>
        <begin position="694"/>
        <end position="707"/>
    </location>
</feature>
<dbReference type="InterPro" id="IPR050903">
    <property type="entry name" value="Bact_Chemotaxis_MeTrfase"/>
</dbReference>
<dbReference type="InterPro" id="IPR035965">
    <property type="entry name" value="PAS-like_dom_sf"/>
</dbReference>
<evidence type="ECO:0000256" key="4">
    <source>
        <dbReference type="ARBA" id="ARBA00012534"/>
    </source>
</evidence>
<evidence type="ECO:0000256" key="20">
    <source>
        <dbReference type="SAM" id="MobiDB-lite"/>
    </source>
</evidence>
<proteinExistence type="predicted"/>
<dbReference type="SMART" id="SM00911">
    <property type="entry name" value="HWE_HK"/>
    <property type="match status" value="1"/>
</dbReference>
<dbReference type="InterPro" id="IPR022641">
    <property type="entry name" value="CheR_N"/>
</dbReference>
<evidence type="ECO:0000256" key="6">
    <source>
        <dbReference type="ARBA" id="ARBA00022543"/>
    </source>
</evidence>
<dbReference type="Pfam" id="PF07536">
    <property type="entry name" value="HWE_HK"/>
    <property type="match status" value="1"/>
</dbReference>
<dbReference type="GO" id="GO:0000156">
    <property type="term" value="F:phosphorelay response regulator activity"/>
    <property type="evidence" value="ECO:0007669"/>
    <property type="project" value="InterPro"/>
</dbReference>
<evidence type="ECO:0000256" key="12">
    <source>
        <dbReference type="ARBA" id="ARBA00022679"/>
    </source>
</evidence>
<evidence type="ECO:0000256" key="14">
    <source>
        <dbReference type="ARBA" id="ARBA00022741"/>
    </source>
</evidence>
<dbReference type="GO" id="GO:0005524">
    <property type="term" value="F:ATP binding"/>
    <property type="evidence" value="ECO:0007669"/>
    <property type="project" value="UniProtKB-KW"/>
</dbReference>
<gene>
    <name evidence="25" type="ORF">SAMN04488498_12834</name>
</gene>
<dbReference type="InterPro" id="IPR013767">
    <property type="entry name" value="PAS_fold"/>
</dbReference>
<feature type="domain" description="CheB-type methylesterase" evidence="23">
    <location>
        <begin position="24"/>
        <end position="210"/>
    </location>
</feature>
<name>A0A1I4EP45_9HYPH</name>
<dbReference type="SUPFAM" id="SSF55785">
    <property type="entry name" value="PYP-like sensor domain (PAS domain)"/>
    <property type="match status" value="4"/>
</dbReference>
<dbReference type="InterPro" id="IPR035909">
    <property type="entry name" value="CheB_C"/>
</dbReference>
<evidence type="ECO:0000256" key="10">
    <source>
        <dbReference type="ARBA" id="ARBA00022630"/>
    </source>
</evidence>
<feature type="domain" description="PAC" evidence="22">
    <location>
        <begin position="811"/>
        <end position="861"/>
    </location>
</feature>
<keyword evidence="18" id="KW-0675">Receptor</keyword>
<keyword evidence="14" id="KW-0547">Nucleotide-binding</keyword>
<comment type="caution">
    <text evidence="19">Lacks conserved residue(s) required for the propagation of feature annotation.</text>
</comment>
<dbReference type="SMART" id="SM00086">
    <property type="entry name" value="PAC"/>
    <property type="match status" value="4"/>
</dbReference>
<evidence type="ECO:0000313" key="26">
    <source>
        <dbReference type="Proteomes" id="UP000323300"/>
    </source>
</evidence>
<keyword evidence="13" id="KW-0949">S-adenosyl-L-methionine</keyword>
<dbReference type="GO" id="GO:0008984">
    <property type="term" value="F:protein-glutamate methylesterase activity"/>
    <property type="evidence" value="ECO:0007669"/>
    <property type="project" value="InterPro"/>
</dbReference>
<dbReference type="Pfam" id="PF08448">
    <property type="entry name" value="PAS_4"/>
    <property type="match status" value="2"/>
</dbReference>
<dbReference type="Gene3D" id="3.30.565.10">
    <property type="entry name" value="Histidine kinase-like ATPase, C-terminal domain"/>
    <property type="match status" value="1"/>
</dbReference>
<dbReference type="EC" id="2.7.13.3" evidence="3"/>
<sequence>MGTREHRDQIVSTISKDRAVATSPITLVGIGASAGGIEALGTFFDSMPTDSGCAFVVVLHLDPTRESEMARILSGRTKMPVAQVKDGMRIAPDHVYVIAPDTELKVRDGELHVSKPSVRRGQRHPVDSLFGSIAVEHRERAIAIVLSGTGSNGTEGLKDIRAEGGMSLVQSPETAKFDGMPKSAIDAGMADHILAPEEMADALLAYIGHGYASASVDVEVEGAPPSGEATVEQVLDFLRAQAGHDFNSYKRSTQQRRIHRRMGLRNIATLGQYMDELRGNHAEVTTLVTDLMISITGFFRDAEAWRILSELVIAPLVTERQNRTPLRIWVPACATGEEAYSIAMLVTEQAEAVGKQFDLKVFATDAQEDNLRKARDGIYPAAALSGQPPERLRRFFEKVDGSFQVTKELRDMVMFAAQNLLRDPPFSRLDLVSCRNFLIYLEPEAQQKIIALCHFALRQGGHLFLGNAETIGRHDDLFETVSKKWRIYRRVGPTRHDLIDYPPPRSVTEPGMQDELPPQAELATTSATELARRALLERYAPASVLTDQRGRVLYFHGTTRDYLEQPSGEPTRDLLIMAREGLANKLRAAMRQASEGRNSVTVKARIRQGGSSRSVDITVTPLPASPQSGGHLLVSFLPDSPTAEAGPAAIREDAGEATSSERALQQELTTTRAELRHTIEHLETANEELKASNEEATSMNEELQSTNEELETSKEELQSFNEELNTVNNQLQHKIGELERATNDLNNLLAGSETATLFLDDKLRIKWFAPATKELFDLVSSDVGRPIIHFARKFSDENLLTDAETVLKKLTTIEVEVPSDTGRWFLRRMLPYRTRDNHIAGVVVTFSDITDRKQAADTVNEARVYAEAVVKTTRQPLLVLDGELRVQSANLAFYDQFQVRQQETAGRLVYELGNGQWDIPALRALIEEVLSKNQAVVDFEVEHEFRDIGRRCMLLNANKLSRNGGRDDMVLLSIEDITERRKSESAIRHSEQSLKDLIEALPGAVYTTDAAGMITSYNPAAVEIWGREPVLGKEQFCGSWRMRKPDGTLMRHDECPMAIALKEKRPIRGAEAVVERPDGDLVPLLVYPTPRFDALGSLIGAVNMLVDITERKRAEALAERLAAIVETSDDAILSKDLRGTVTSWNNGAERLFGYTAEEIVGKSIMTLVPQDRHDEEAGILNRIRQGEHIEHYETIRLCKDGIPVWVSLTISPLRNGEGRVIGASTIARDMTERRRADEHRKILIDELNHRVKNTLAVVQSIASQTLGRASTMEEARAAFGARLINLANAHDVLTRESWVGASLREIVSDTIKPHAGGENRFDVDGPNVQLSPTAALAMSMALHELSTNAAKYGALSAESGHVGVVWSIDEEGEDRRLVLRWEESGGPEVIPPERKGFGSRLIERALASELDGEVRVQYEPSGLVCTINAPMPVGQDVLGGQGETGKREADSSRRG</sequence>
<feature type="region of interest" description="Disordered" evidence="20">
    <location>
        <begin position="638"/>
        <end position="662"/>
    </location>
</feature>
<keyword evidence="11" id="KW-0288">FMN</keyword>
<keyword evidence="12" id="KW-0808">Transferase</keyword>
<dbReference type="SUPFAM" id="SSF52738">
    <property type="entry name" value="Methylesterase CheB, C-terminal domain"/>
    <property type="match status" value="1"/>
</dbReference>
<evidence type="ECO:0000259" key="22">
    <source>
        <dbReference type="PROSITE" id="PS50113"/>
    </source>
</evidence>
<feature type="domain" description="PAS" evidence="21">
    <location>
        <begin position="990"/>
        <end position="1029"/>
    </location>
</feature>
<dbReference type="Pfam" id="PF01339">
    <property type="entry name" value="CheB_methylest"/>
    <property type="match status" value="1"/>
</dbReference>
<keyword evidence="7" id="KW-0597">Phosphoprotein</keyword>
<dbReference type="PROSITE" id="PS50112">
    <property type="entry name" value="PAS"/>
    <property type="match status" value="2"/>
</dbReference>
<evidence type="ECO:0000256" key="5">
    <source>
        <dbReference type="ARBA" id="ARBA00021740"/>
    </source>
</evidence>
<dbReference type="Proteomes" id="UP000323300">
    <property type="component" value="Unassembled WGS sequence"/>
</dbReference>
<feature type="domain" description="PAC" evidence="22">
    <location>
        <begin position="1188"/>
        <end position="1242"/>
    </location>
</feature>
<evidence type="ECO:0000313" key="25">
    <source>
        <dbReference type="EMBL" id="SFL06983.1"/>
    </source>
</evidence>
<dbReference type="InterPro" id="IPR000014">
    <property type="entry name" value="PAS"/>
</dbReference>
<dbReference type="InterPro" id="IPR011102">
    <property type="entry name" value="Sig_transdc_His_kinase_HWE"/>
</dbReference>
<evidence type="ECO:0000256" key="3">
    <source>
        <dbReference type="ARBA" id="ARBA00012438"/>
    </source>
</evidence>
<evidence type="ECO:0000256" key="11">
    <source>
        <dbReference type="ARBA" id="ARBA00022643"/>
    </source>
</evidence>
<dbReference type="InterPro" id="IPR036804">
    <property type="entry name" value="CheR_N_sf"/>
</dbReference>
<dbReference type="PROSITE" id="PS50123">
    <property type="entry name" value="CHER"/>
    <property type="match status" value="1"/>
</dbReference>
<dbReference type="InterPro" id="IPR000780">
    <property type="entry name" value="CheR_MeTrfase"/>
</dbReference>
<dbReference type="GO" id="GO:0032259">
    <property type="term" value="P:methylation"/>
    <property type="evidence" value="ECO:0007669"/>
    <property type="project" value="UniProtKB-KW"/>
</dbReference>
<dbReference type="GO" id="GO:0006935">
    <property type="term" value="P:chemotaxis"/>
    <property type="evidence" value="ECO:0007669"/>
    <property type="project" value="InterPro"/>
</dbReference>
<reference evidence="25 26" key="1">
    <citation type="submission" date="2016-10" db="EMBL/GenBank/DDBJ databases">
        <authorList>
            <person name="Varghese N."/>
            <person name="Submissions S."/>
        </authorList>
    </citation>
    <scope>NUCLEOTIDE SEQUENCE [LARGE SCALE GENOMIC DNA]</scope>
    <source>
        <strain evidence="25 26">DSM 21822</strain>
    </source>
</reference>
<evidence type="ECO:0000259" key="21">
    <source>
        <dbReference type="PROSITE" id="PS50112"/>
    </source>
</evidence>
<organism evidence="25 26">
    <name type="scientific">Neomesorhizobium albiziae</name>
    <dbReference type="NCBI Taxonomy" id="335020"/>
    <lineage>
        <taxon>Bacteria</taxon>
        <taxon>Pseudomonadati</taxon>
        <taxon>Pseudomonadota</taxon>
        <taxon>Alphaproteobacteria</taxon>
        <taxon>Hyphomicrobiales</taxon>
        <taxon>Phyllobacteriaceae</taxon>
        <taxon>Neomesorhizobium</taxon>
    </lineage>
</organism>
<dbReference type="Gene3D" id="3.40.50.150">
    <property type="entry name" value="Vaccinia Virus protein VP39"/>
    <property type="match status" value="1"/>
</dbReference>
<keyword evidence="10" id="KW-0285">Flavoprotein</keyword>
<evidence type="ECO:0000256" key="16">
    <source>
        <dbReference type="ARBA" id="ARBA00022840"/>
    </source>
</evidence>
<evidence type="ECO:0000256" key="9">
    <source>
        <dbReference type="ARBA" id="ARBA00022606"/>
    </source>
</evidence>
<evidence type="ECO:0000256" key="7">
    <source>
        <dbReference type="ARBA" id="ARBA00022553"/>
    </source>
</evidence>
<evidence type="ECO:0000256" key="1">
    <source>
        <dbReference type="ARBA" id="ARBA00000085"/>
    </source>
</evidence>
<dbReference type="GO" id="GO:0009881">
    <property type="term" value="F:photoreceptor activity"/>
    <property type="evidence" value="ECO:0007669"/>
    <property type="project" value="UniProtKB-KW"/>
</dbReference>
<comment type="catalytic activity">
    <reaction evidence="2">
        <text>L-glutamyl-[protein] + S-adenosyl-L-methionine = [protein]-L-glutamate 5-O-methyl ester + S-adenosyl-L-homocysteine</text>
        <dbReference type="Rhea" id="RHEA:24452"/>
        <dbReference type="Rhea" id="RHEA-COMP:10208"/>
        <dbReference type="Rhea" id="RHEA-COMP:10311"/>
        <dbReference type="ChEBI" id="CHEBI:29973"/>
        <dbReference type="ChEBI" id="CHEBI:57856"/>
        <dbReference type="ChEBI" id="CHEBI:59789"/>
        <dbReference type="ChEBI" id="CHEBI:82795"/>
        <dbReference type="EC" id="2.1.1.80"/>
    </reaction>
</comment>
<dbReference type="Pfam" id="PF00989">
    <property type="entry name" value="PAS"/>
    <property type="match status" value="1"/>
</dbReference>
<dbReference type="InterPro" id="IPR022642">
    <property type="entry name" value="CheR_C"/>
</dbReference>
<keyword evidence="6" id="KW-0600">Photoreceptor protein</keyword>
<dbReference type="EC" id="2.1.1.80" evidence="4"/>
<feature type="region of interest" description="Disordered" evidence="20">
    <location>
        <begin position="1435"/>
        <end position="1455"/>
    </location>
</feature>
<dbReference type="Gene3D" id="1.10.155.10">
    <property type="entry name" value="Chemotaxis receptor methyltransferase CheR, N-terminal domain"/>
    <property type="match status" value="1"/>
</dbReference>
<dbReference type="Pfam" id="PF01739">
    <property type="entry name" value="CheR"/>
    <property type="match status" value="1"/>
</dbReference>
<dbReference type="InterPro" id="IPR000673">
    <property type="entry name" value="Sig_transdc_resp-reg_Me-estase"/>
</dbReference>
<evidence type="ECO:0000256" key="15">
    <source>
        <dbReference type="ARBA" id="ARBA00022777"/>
    </source>
</evidence>
<protein>
    <recommendedName>
        <fullName evidence="5">Blue-light-activated histidine kinase</fullName>
        <ecNumber evidence="4">2.1.1.80</ecNumber>
        <ecNumber evidence="3">2.7.13.3</ecNumber>
    </recommendedName>
</protein>
<dbReference type="Pfam" id="PF03705">
    <property type="entry name" value="CheR_N"/>
    <property type="match status" value="1"/>
</dbReference>
<dbReference type="CDD" id="cd00130">
    <property type="entry name" value="PAS"/>
    <property type="match status" value="3"/>
</dbReference>
<dbReference type="InterPro" id="IPR013656">
    <property type="entry name" value="PAS_4"/>
</dbReference>
<evidence type="ECO:0000256" key="18">
    <source>
        <dbReference type="ARBA" id="ARBA00023170"/>
    </source>
</evidence>
<evidence type="ECO:0000256" key="19">
    <source>
        <dbReference type="PROSITE-ProRule" id="PRU00050"/>
    </source>
</evidence>
<feature type="domain" description="PAS" evidence="21">
    <location>
        <begin position="1117"/>
        <end position="1187"/>
    </location>
</feature>
<dbReference type="InterPro" id="IPR001610">
    <property type="entry name" value="PAC"/>
</dbReference>
<dbReference type="PROSITE" id="PS50113">
    <property type="entry name" value="PAC"/>
    <property type="match status" value="3"/>
</dbReference>
<dbReference type="Gene3D" id="3.30.450.20">
    <property type="entry name" value="PAS domain"/>
    <property type="match status" value="4"/>
</dbReference>
<dbReference type="SUPFAM" id="SSF47757">
    <property type="entry name" value="Chemotaxis receptor methyltransferase CheR, N-terminal domain"/>
    <property type="match status" value="1"/>
</dbReference>
<evidence type="ECO:0000256" key="2">
    <source>
        <dbReference type="ARBA" id="ARBA00001541"/>
    </source>
</evidence>
<evidence type="ECO:0000256" key="8">
    <source>
        <dbReference type="ARBA" id="ARBA00022603"/>
    </source>
</evidence>
<feature type="domain" description="CheR-type methyltransferase" evidence="24">
    <location>
        <begin position="219"/>
        <end position="493"/>
    </location>
</feature>
<feature type="region of interest" description="Disordered" evidence="20">
    <location>
        <begin position="686"/>
        <end position="716"/>
    </location>
</feature>
<feature type="domain" description="PAC" evidence="22">
    <location>
        <begin position="1068"/>
        <end position="1120"/>
    </location>
</feature>
<dbReference type="PANTHER" id="PTHR24422:SF27">
    <property type="entry name" value="PROTEIN-GLUTAMATE O-METHYLTRANSFERASE"/>
    <property type="match status" value="1"/>
</dbReference>
<keyword evidence="8" id="KW-0489">Methyltransferase</keyword>
<dbReference type="GO" id="GO:0006355">
    <property type="term" value="P:regulation of DNA-templated transcription"/>
    <property type="evidence" value="ECO:0007669"/>
    <property type="project" value="InterPro"/>
</dbReference>
<feature type="compositionally biased region" description="Basic and acidic residues" evidence="20">
    <location>
        <begin position="1444"/>
        <end position="1455"/>
    </location>
</feature>
<dbReference type="PRINTS" id="PR00996">
    <property type="entry name" value="CHERMTFRASE"/>
</dbReference>
<accession>A0A1I4EP45</accession>
<dbReference type="Gene3D" id="3.40.50.180">
    <property type="entry name" value="Methylesterase CheB, C-terminal domain"/>
    <property type="match status" value="1"/>
</dbReference>
<dbReference type="InterPro" id="IPR000700">
    <property type="entry name" value="PAS-assoc_C"/>
</dbReference>
<dbReference type="PROSITE" id="PS50122">
    <property type="entry name" value="CHEB"/>
    <property type="match status" value="1"/>
</dbReference>
<dbReference type="InterPro" id="IPR029063">
    <property type="entry name" value="SAM-dependent_MTases_sf"/>
</dbReference>
<evidence type="ECO:0000259" key="23">
    <source>
        <dbReference type="PROSITE" id="PS50122"/>
    </source>
</evidence>
<keyword evidence="16" id="KW-0067">ATP-binding</keyword>
<dbReference type="GO" id="GO:0004673">
    <property type="term" value="F:protein histidine kinase activity"/>
    <property type="evidence" value="ECO:0007669"/>
    <property type="project" value="UniProtKB-EC"/>
</dbReference>
<keyword evidence="26" id="KW-1185">Reference proteome</keyword>
<dbReference type="SUPFAM" id="SSF53335">
    <property type="entry name" value="S-adenosyl-L-methionine-dependent methyltransferases"/>
    <property type="match status" value="1"/>
</dbReference>
<dbReference type="GO" id="GO:0005737">
    <property type="term" value="C:cytoplasm"/>
    <property type="evidence" value="ECO:0007669"/>
    <property type="project" value="InterPro"/>
</dbReference>
<evidence type="ECO:0000259" key="24">
    <source>
        <dbReference type="PROSITE" id="PS50123"/>
    </source>
</evidence>
<dbReference type="SMART" id="SM00138">
    <property type="entry name" value="MeTrc"/>
    <property type="match status" value="1"/>
</dbReference>
<dbReference type="EMBL" id="FOSL01000028">
    <property type="protein sequence ID" value="SFL06983.1"/>
    <property type="molecule type" value="Genomic_DNA"/>
</dbReference>
<dbReference type="NCBIfam" id="TIGR00229">
    <property type="entry name" value="sensory_box"/>
    <property type="match status" value="2"/>
</dbReference>
<keyword evidence="17" id="KW-0157">Chromophore</keyword>
<evidence type="ECO:0000256" key="13">
    <source>
        <dbReference type="ARBA" id="ARBA00022691"/>
    </source>
</evidence>
<dbReference type="PANTHER" id="PTHR24422">
    <property type="entry name" value="CHEMOTAXIS PROTEIN METHYLTRANSFERASE"/>
    <property type="match status" value="1"/>
</dbReference>
<evidence type="ECO:0000256" key="17">
    <source>
        <dbReference type="ARBA" id="ARBA00022991"/>
    </source>
</evidence>